<evidence type="ECO:0000256" key="4">
    <source>
        <dbReference type="SAM" id="MobiDB-lite"/>
    </source>
</evidence>
<dbReference type="GO" id="GO:0008173">
    <property type="term" value="F:RNA methyltransferase activity"/>
    <property type="evidence" value="ECO:0007669"/>
    <property type="project" value="UniProtKB-ARBA"/>
</dbReference>
<evidence type="ECO:0000313" key="7">
    <source>
        <dbReference type="Proteomes" id="UP000002009"/>
    </source>
</evidence>
<dbReference type="Proteomes" id="UP000002009">
    <property type="component" value="Chromosome 4"/>
</dbReference>
<gene>
    <name evidence="6" type="ORF">MICPUN_57717</name>
</gene>
<evidence type="ECO:0000256" key="1">
    <source>
        <dbReference type="ARBA" id="ARBA00009725"/>
    </source>
</evidence>
<evidence type="ECO:0000256" key="3">
    <source>
        <dbReference type="ARBA" id="ARBA00022679"/>
    </source>
</evidence>
<keyword evidence="3" id="KW-0808">Transferase</keyword>
<organism evidence="6 7">
    <name type="scientific">Micromonas commoda (strain RCC299 / NOUM17 / CCMP2709)</name>
    <name type="common">Picoplanktonic green alga</name>
    <dbReference type="NCBI Taxonomy" id="296587"/>
    <lineage>
        <taxon>Eukaryota</taxon>
        <taxon>Viridiplantae</taxon>
        <taxon>Chlorophyta</taxon>
        <taxon>Mamiellophyceae</taxon>
        <taxon>Mamiellales</taxon>
        <taxon>Mamiellaceae</taxon>
        <taxon>Micromonas</taxon>
    </lineage>
</organism>
<dbReference type="InterPro" id="IPR029063">
    <property type="entry name" value="SAM-dependent_MTases_sf"/>
</dbReference>
<dbReference type="GeneID" id="8242983"/>
<dbReference type="Pfam" id="PF08242">
    <property type="entry name" value="Methyltransf_12"/>
    <property type="match status" value="1"/>
</dbReference>
<evidence type="ECO:0000313" key="6">
    <source>
        <dbReference type="EMBL" id="ACO62568.1"/>
    </source>
</evidence>
<sequence length="279" mass="29829">MAGVTYFERDFDFESHAREVEATWDPAVGGGPAPSPSVTALDGAATVGQVGTNRRGPPGDEDGATPTTSEAQARAWDDFHGTHDSGVFFKERRYLLAEFPALLDVGCVLEVGCGSGSSALPVLAANPSATVLACDWSANAVRCAERAVASRARDDADRFEAFVCDPSTSARGALAAEVHRRLERRGVHRGGVDAALLVFVLSAVPPGTPTVAFLRRCVEAVRPGGLVCFRDYGAYDLPMLRFPPSRRLADRTYARMDGTLARFFTVDEVRTMFREAGGS</sequence>
<protein>
    <recommendedName>
        <fullName evidence="5">Methyltransferase type 12 domain-containing protein</fullName>
    </recommendedName>
</protein>
<evidence type="ECO:0000259" key="5">
    <source>
        <dbReference type="Pfam" id="PF08242"/>
    </source>
</evidence>
<feature type="domain" description="Methyltransferase type 12" evidence="5">
    <location>
        <begin position="109"/>
        <end position="226"/>
    </location>
</feature>
<dbReference type="OMA" id="YVFCETV"/>
<dbReference type="SUPFAM" id="SSF53335">
    <property type="entry name" value="S-adenosyl-L-methionine-dependent methyltransferases"/>
    <property type="match status" value="1"/>
</dbReference>
<dbReference type="InterPro" id="IPR013217">
    <property type="entry name" value="Methyltransf_12"/>
</dbReference>
<comment type="similarity">
    <text evidence="1">Belongs to the methyltransferase superfamily. METL family.</text>
</comment>
<accession>C1E3K8</accession>
<keyword evidence="2" id="KW-0489">Methyltransferase</keyword>
<dbReference type="InterPro" id="IPR026113">
    <property type="entry name" value="METTL2/6/8-like"/>
</dbReference>
<evidence type="ECO:0000256" key="2">
    <source>
        <dbReference type="ARBA" id="ARBA00022603"/>
    </source>
</evidence>
<dbReference type="CDD" id="cd02440">
    <property type="entry name" value="AdoMet_MTases"/>
    <property type="match status" value="1"/>
</dbReference>
<dbReference type="PANTHER" id="PTHR22809">
    <property type="entry name" value="METHYLTRANSFERASE-RELATED"/>
    <property type="match status" value="1"/>
</dbReference>
<name>C1E3K8_MICCC</name>
<dbReference type="KEGG" id="mis:MICPUN_57717"/>
<proteinExistence type="inferred from homology"/>
<dbReference type="FunCoup" id="C1E3K8">
    <property type="interactions" value="1782"/>
</dbReference>
<dbReference type="GO" id="GO:0032259">
    <property type="term" value="P:methylation"/>
    <property type="evidence" value="ECO:0007669"/>
    <property type="project" value="UniProtKB-KW"/>
</dbReference>
<dbReference type="AlphaFoldDB" id="C1E3K8"/>
<dbReference type="Gene3D" id="3.40.50.150">
    <property type="entry name" value="Vaccinia Virus protein VP39"/>
    <property type="match status" value="1"/>
</dbReference>
<reference evidence="6 7" key="1">
    <citation type="journal article" date="2009" name="Science">
        <title>Green evolution and dynamic adaptations revealed by genomes of the marine picoeukaryotes Micromonas.</title>
        <authorList>
            <person name="Worden A.Z."/>
            <person name="Lee J.H."/>
            <person name="Mock T."/>
            <person name="Rouze P."/>
            <person name="Simmons M.P."/>
            <person name="Aerts A.L."/>
            <person name="Allen A.E."/>
            <person name="Cuvelier M.L."/>
            <person name="Derelle E."/>
            <person name="Everett M.V."/>
            <person name="Foulon E."/>
            <person name="Grimwood J."/>
            <person name="Gundlach H."/>
            <person name="Henrissat B."/>
            <person name="Napoli C."/>
            <person name="McDonald S.M."/>
            <person name="Parker M.S."/>
            <person name="Rombauts S."/>
            <person name="Salamov A."/>
            <person name="Von Dassow P."/>
            <person name="Badger J.H."/>
            <person name="Coutinho P.M."/>
            <person name="Demir E."/>
            <person name="Dubchak I."/>
            <person name="Gentemann C."/>
            <person name="Eikrem W."/>
            <person name="Gready J.E."/>
            <person name="John U."/>
            <person name="Lanier W."/>
            <person name="Lindquist E.A."/>
            <person name="Lucas S."/>
            <person name="Mayer K.F."/>
            <person name="Moreau H."/>
            <person name="Not F."/>
            <person name="Otillar R."/>
            <person name="Panaud O."/>
            <person name="Pangilinan J."/>
            <person name="Paulsen I."/>
            <person name="Piegu B."/>
            <person name="Poliakov A."/>
            <person name="Robbens S."/>
            <person name="Schmutz J."/>
            <person name="Toulza E."/>
            <person name="Wyss T."/>
            <person name="Zelensky A."/>
            <person name="Zhou K."/>
            <person name="Armbrust E.V."/>
            <person name="Bhattacharya D."/>
            <person name="Goodenough U.W."/>
            <person name="Van de Peer Y."/>
            <person name="Grigoriev I.V."/>
        </authorList>
    </citation>
    <scope>NUCLEOTIDE SEQUENCE [LARGE SCALE GENOMIC DNA]</scope>
    <source>
        <strain evidence="7">RCC299 / NOUM17</strain>
    </source>
</reference>
<dbReference type="eggNOG" id="KOG2361">
    <property type="taxonomic scope" value="Eukaryota"/>
</dbReference>
<dbReference type="RefSeq" id="XP_002501310.1">
    <property type="nucleotide sequence ID" value="XM_002501264.1"/>
</dbReference>
<dbReference type="PANTHER" id="PTHR22809:SF14">
    <property type="entry name" value="TRNA N(3)-METHYLCYTIDINE METHYLTRANSFERASE"/>
    <property type="match status" value="1"/>
</dbReference>
<keyword evidence="7" id="KW-1185">Reference proteome</keyword>
<dbReference type="OrthoDB" id="417697at2759"/>
<dbReference type="InParanoid" id="C1E3K8"/>
<dbReference type="GO" id="GO:0008757">
    <property type="term" value="F:S-adenosylmethionine-dependent methyltransferase activity"/>
    <property type="evidence" value="ECO:0007669"/>
    <property type="project" value="UniProtKB-ARBA"/>
</dbReference>
<feature type="region of interest" description="Disordered" evidence="4">
    <location>
        <begin position="48"/>
        <end position="69"/>
    </location>
</feature>
<dbReference type="EMBL" id="CP001325">
    <property type="protein sequence ID" value="ACO62568.1"/>
    <property type="molecule type" value="Genomic_DNA"/>
</dbReference>